<evidence type="ECO:0000313" key="1">
    <source>
        <dbReference type="EMBL" id="EJW92608.1"/>
    </source>
</evidence>
<comment type="caution">
    <text evidence="1">The sequence shown here is derived from an EMBL/GenBank/DDBJ whole genome shotgun (WGS) entry which is preliminary data.</text>
</comment>
<protein>
    <submittedName>
        <fullName evidence="1">Uncharacterized protein</fullName>
    </submittedName>
</protein>
<reference evidence="1" key="1">
    <citation type="journal article" date="2012" name="PLoS ONE">
        <title>Gene sets for utilization of primary and secondary nutrition supplies in the distal gut of endangered iberian lynx.</title>
        <authorList>
            <person name="Alcaide M."/>
            <person name="Messina E."/>
            <person name="Richter M."/>
            <person name="Bargiela R."/>
            <person name="Peplies J."/>
            <person name="Huws S.A."/>
            <person name="Newbold C.J."/>
            <person name="Golyshin P.N."/>
            <person name="Simon M.A."/>
            <person name="Lopez G."/>
            <person name="Yakimov M.M."/>
            <person name="Ferrer M."/>
        </authorList>
    </citation>
    <scope>NUCLEOTIDE SEQUENCE</scope>
</reference>
<dbReference type="AlphaFoldDB" id="J9FDX2"/>
<proteinExistence type="predicted"/>
<name>J9FDX2_9ZZZZ</name>
<sequence length="104" mass="11902">MPGTRRPTLTRTVGQIKIESFKLIPCYRLFYACVQPGRPDRPRTPGREKKRVKEMCGAKPVRFGITHRGRRSAPLSPAVWLGLHLPTHRAPTRAALTYDYNNYV</sequence>
<gene>
    <name evidence="1" type="ORF">EVA_19284</name>
</gene>
<organism evidence="1">
    <name type="scientific">gut metagenome</name>
    <dbReference type="NCBI Taxonomy" id="749906"/>
    <lineage>
        <taxon>unclassified sequences</taxon>
        <taxon>metagenomes</taxon>
        <taxon>organismal metagenomes</taxon>
    </lineage>
</organism>
<dbReference type="EMBL" id="AMCI01007442">
    <property type="protein sequence ID" value="EJW92608.1"/>
    <property type="molecule type" value="Genomic_DNA"/>
</dbReference>
<accession>J9FDX2</accession>